<proteinExistence type="predicted"/>
<feature type="compositionally biased region" description="Basic and acidic residues" evidence="2">
    <location>
        <begin position="68"/>
        <end position="79"/>
    </location>
</feature>
<feature type="coiled-coil region" evidence="1">
    <location>
        <begin position="359"/>
        <end position="386"/>
    </location>
</feature>
<accession>A0A078AY53</accession>
<keyword evidence="1" id="KW-0175">Coiled coil</keyword>
<protein>
    <submittedName>
        <fullName evidence="3">Uncharacterized protein</fullName>
    </submittedName>
</protein>
<name>A0A078AY53_STYLE</name>
<reference evidence="3 4" key="1">
    <citation type="submission" date="2014-06" db="EMBL/GenBank/DDBJ databases">
        <authorList>
            <person name="Swart Estienne"/>
        </authorList>
    </citation>
    <scope>NUCLEOTIDE SEQUENCE [LARGE SCALE GENOMIC DNA]</scope>
    <source>
        <strain evidence="3 4">130c</strain>
    </source>
</reference>
<feature type="region of interest" description="Disordered" evidence="2">
    <location>
        <begin position="64"/>
        <end position="93"/>
    </location>
</feature>
<organism evidence="3 4">
    <name type="scientific">Stylonychia lemnae</name>
    <name type="common">Ciliate</name>
    <dbReference type="NCBI Taxonomy" id="5949"/>
    <lineage>
        <taxon>Eukaryota</taxon>
        <taxon>Sar</taxon>
        <taxon>Alveolata</taxon>
        <taxon>Ciliophora</taxon>
        <taxon>Intramacronucleata</taxon>
        <taxon>Spirotrichea</taxon>
        <taxon>Stichotrichia</taxon>
        <taxon>Sporadotrichida</taxon>
        <taxon>Oxytrichidae</taxon>
        <taxon>Stylonychinae</taxon>
        <taxon>Stylonychia</taxon>
    </lineage>
</organism>
<evidence type="ECO:0000313" key="4">
    <source>
        <dbReference type="Proteomes" id="UP000039865"/>
    </source>
</evidence>
<dbReference type="Proteomes" id="UP000039865">
    <property type="component" value="Unassembled WGS sequence"/>
</dbReference>
<evidence type="ECO:0000313" key="3">
    <source>
        <dbReference type="EMBL" id="CDW87051.1"/>
    </source>
</evidence>
<dbReference type="AlphaFoldDB" id="A0A078AY53"/>
<keyword evidence="4" id="KW-1185">Reference proteome</keyword>
<evidence type="ECO:0000256" key="1">
    <source>
        <dbReference type="SAM" id="Coils"/>
    </source>
</evidence>
<dbReference type="EMBL" id="CCKQ01015242">
    <property type="protein sequence ID" value="CDW87051.1"/>
    <property type="molecule type" value="Genomic_DNA"/>
</dbReference>
<evidence type="ECO:0000256" key="2">
    <source>
        <dbReference type="SAM" id="MobiDB-lite"/>
    </source>
</evidence>
<sequence>MLVILSMFGNIVQIVIKTIQVLLFNTKRLLYKLRLWRATQDQKAIKKKYKVRIYDQNQNPIAKNSEQFVKDDDQAEEQKFQTTQNQDLGDKSNLPEINQKKVMMEKSDFFEILDGNSSQNDISNINVDDTNMNLEGTKVVLIRELGQMKNKNRSLESTIKRKGIGKTKEILLLNNESAIQELIDVTLGQTPDDNNYELDHLDDLYQKKDDQPQFHIFEKDEFDEQDQRDDLISENSIHQSQIYNIPLKLRVLREEMEEDINEDTIVKEYTYIQSNLSKYVMNEVQEQQLHTVKLPLINDESKSFFVSQLSDTNKTPLANQLTEEDMILKSYDDEEFQSINTPKNYKNKTIQFKKNQKFYKELENEQLDLEEQLVKDDEKKQELKNNPNSIINFYDGQLYRTTKY</sequence>
<gene>
    <name evidence="3" type="primary">Contig6578.g7045</name>
    <name evidence="3" type="ORF">STYLEM_16153</name>
</gene>
<dbReference type="InParanoid" id="A0A078AY53"/>